<proteinExistence type="predicted"/>
<comment type="caution">
    <text evidence="2">The sequence shown here is derived from an EMBL/GenBank/DDBJ whole genome shotgun (WGS) entry which is preliminary data.</text>
</comment>
<evidence type="ECO:0000313" key="3">
    <source>
        <dbReference type="Proteomes" id="UP001596406"/>
    </source>
</evidence>
<keyword evidence="1" id="KW-0812">Transmembrane</keyword>
<protein>
    <submittedName>
        <fullName evidence="2">Uncharacterized protein</fullName>
    </submittedName>
</protein>
<dbReference type="RefSeq" id="WP_304449772.1">
    <property type="nucleotide sequence ID" value="NZ_JARRAH010000003.1"/>
</dbReference>
<keyword evidence="1" id="KW-1133">Transmembrane helix</keyword>
<keyword evidence="1" id="KW-0472">Membrane</keyword>
<reference evidence="2 3" key="1">
    <citation type="journal article" date="2019" name="Int. J. Syst. Evol. Microbiol.">
        <title>The Global Catalogue of Microorganisms (GCM) 10K type strain sequencing project: providing services to taxonomists for standard genome sequencing and annotation.</title>
        <authorList>
            <consortium name="The Broad Institute Genomics Platform"/>
            <consortium name="The Broad Institute Genome Sequencing Center for Infectious Disease"/>
            <person name="Wu L."/>
            <person name="Ma J."/>
        </authorList>
    </citation>
    <scope>NUCLEOTIDE SEQUENCE [LARGE SCALE GENOMIC DNA]</scope>
    <source>
        <strain evidence="2 3">PSRA2</strain>
    </source>
</reference>
<gene>
    <name evidence="2" type="ORF">ACFQHK_16345</name>
</gene>
<evidence type="ECO:0000256" key="1">
    <source>
        <dbReference type="SAM" id="Phobius"/>
    </source>
</evidence>
<evidence type="ECO:0000313" key="2">
    <source>
        <dbReference type="EMBL" id="MFC6838053.1"/>
    </source>
</evidence>
<feature type="transmembrane region" description="Helical" evidence="1">
    <location>
        <begin position="12"/>
        <end position="45"/>
    </location>
</feature>
<accession>A0ABD5UGR9</accession>
<dbReference type="Proteomes" id="UP001596406">
    <property type="component" value="Unassembled WGS sequence"/>
</dbReference>
<name>A0ABD5UGR9_9EURY</name>
<sequence>MVNVPATVAAALVVVLFGVALVTMTTGDFAVAGACFMSASVLIYLRETRLVSR</sequence>
<organism evidence="2 3">
    <name type="scientific">Halomarina ordinaria</name>
    <dbReference type="NCBI Taxonomy" id="3033939"/>
    <lineage>
        <taxon>Archaea</taxon>
        <taxon>Methanobacteriati</taxon>
        <taxon>Methanobacteriota</taxon>
        <taxon>Stenosarchaea group</taxon>
        <taxon>Halobacteria</taxon>
        <taxon>Halobacteriales</taxon>
        <taxon>Natronomonadaceae</taxon>
        <taxon>Halomarina</taxon>
    </lineage>
</organism>
<keyword evidence="3" id="KW-1185">Reference proteome</keyword>
<dbReference type="EMBL" id="JBHSXM010000003">
    <property type="protein sequence ID" value="MFC6838053.1"/>
    <property type="molecule type" value="Genomic_DNA"/>
</dbReference>
<dbReference type="AlphaFoldDB" id="A0ABD5UGR9"/>